<dbReference type="HOGENOM" id="CLU_015114_6_0_6"/>
<proteinExistence type="predicted"/>
<dbReference type="EMBL" id="CP000934">
    <property type="protein sequence ID" value="ACE86304.1"/>
    <property type="molecule type" value="Genomic_DNA"/>
</dbReference>
<keyword evidence="1" id="KW-1133">Transmembrane helix</keyword>
<feature type="transmembrane region" description="Helical" evidence="1">
    <location>
        <begin position="35"/>
        <end position="53"/>
    </location>
</feature>
<name>B3PG33_CELJU</name>
<dbReference type="Proteomes" id="UP000001036">
    <property type="component" value="Chromosome"/>
</dbReference>
<feature type="transmembrane region" description="Helical" evidence="1">
    <location>
        <begin position="172"/>
        <end position="196"/>
    </location>
</feature>
<gene>
    <name evidence="2" type="ordered locus">CJA_3487</name>
</gene>
<protein>
    <submittedName>
        <fullName evidence="2">Putative integral membrane protein</fullName>
    </submittedName>
</protein>
<keyword evidence="3" id="KW-1185">Reference proteome</keyword>
<evidence type="ECO:0000313" key="3">
    <source>
        <dbReference type="Proteomes" id="UP000001036"/>
    </source>
</evidence>
<dbReference type="RefSeq" id="WP_012489062.1">
    <property type="nucleotide sequence ID" value="NC_010995.1"/>
</dbReference>
<reference evidence="2 3" key="1">
    <citation type="journal article" date="2008" name="J. Bacteriol.">
        <title>Insights into plant cell wall degradation from the genome sequence of the soil bacterium Cellvibrio japonicus.</title>
        <authorList>
            <person name="Deboy R.T."/>
            <person name="Mongodin E.F."/>
            <person name="Fouts D.E."/>
            <person name="Tailford L.E."/>
            <person name="Khouri H."/>
            <person name="Emerson J.B."/>
            <person name="Mohamoud Y."/>
            <person name="Watkins K."/>
            <person name="Henrissat B."/>
            <person name="Gilbert H.J."/>
            <person name="Nelson K.E."/>
        </authorList>
    </citation>
    <scope>NUCLEOTIDE SEQUENCE [LARGE SCALE GENOMIC DNA]</scope>
    <source>
        <strain evidence="2 3">Ueda107</strain>
    </source>
</reference>
<keyword evidence="1" id="KW-0472">Membrane</keyword>
<dbReference type="AlphaFoldDB" id="B3PG33"/>
<sequence length="254" mass="26032">MMPVWLEAGTWGLIAACGLLIGALLGWFLHFSARAVAHVMAFGSGILIAALSLDLVGHALDDSGVAILDGLRVAGAFMAGAIIYSLINHRLNTPVARHRKRSVHQAPAQSNNGMAIAVGTLLDAIPESIAIGLMVASGGTLSLATLLAIFISNVPEALSSTSGMRRAGRSGGFMLGLWASMILLSGVFAILGVLLFGDASPMVRALVSCVAAGGIFAMVVETMIPEAFSETHELSGLVAALGFVSAVLLQLISG</sequence>
<feature type="transmembrane region" description="Helical" evidence="1">
    <location>
        <begin position="234"/>
        <end position="252"/>
    </location>
</feature>
<evidence type="ECO:0000256" key="1">
    <source>
        <dbReference type="SAM" id="Phobius"/>
    </source>
</evidence>
<organism evidence="2 3">
    <name type="scientific">Cellvibrio japonicus (strain Ueda107)</name>
    <name type="common">Pseudomonas fluorescens subsp. cellulosa</name>
    <dbReference type="NCBI Taxonomy" id="498211"/>
    <lineage>
        <taxon>Bacteria</taxon>
        <taxon>Pseudomonadati</taxon>
        <taxon>Pseudomonadota</taxon>
        <taxon>Gammaproteobacteria</taxon>
        <taxon>Cellvibrionales</taxon>
        <taxon>Cellvibrionaceae</taxon>
        <taxon>Cellvibrio</taxon>
    </lineage>
</organism>
<feature type="transmembrane region" description="Helical" evidence="1">
    <location>
        <begin position="65"/>
        <end position="87"/>
    </location>
</feature>
<feature type="transmembrane region" description="Helical" evidence="1">
    <location>
        <begin position="12"/>
        <end position="29"/>
    </location>
</feature>
<feature type="transmembrane region" description="Helical" evidence="1">
    <location>
        <begin position="129"/>
        <end position="151"/>
    </location>
</feature>
<dbReference type="eggNOG" id="COG0428">
    <property type="taxonomic scope" value="Bacteria"/>
</dbReference>
<feature type="transmembrane region" description="Helical" evidence="1">
    <location>
        <begin position="202"/>
        <end position="222"/>
    </location>
</feature>
<evidence type="ECO:0000313" key="2">
    <source>
        <dbReference type="EMBL" id="ACE86304.1"/>
    </source>
</evidence>
<keyword evidence="1" id="KW-0812">Transmembrane</keyword>
<dbReference type="KEGG" id="cja:CJA_3487"/>
<dbReference type="STRING" id="498211.CJA_3487"/>
<accession>B3PG33</accession>
<dbReference type="OrthoDB" id="1145132at2"/>